<dbReference type="InterPro" id="IPR000045">
    <property type="entry name" value="Prepilin_IV_endopep_pep"/>
</dbReference>
<dbReference type="PANTHER" id="PTHR30487">
    <property type="entry name" value="TYPE 4 PREPILIN-LIKE PROTEINS LEADER PEPTIDE-PROCESSING ENZYME"/>
    <property type="match status" value="1"/>
</dbReference>
<evidence type="ECO:0000259" key="4">
    <source>
        <dbReference type="Pfam" id="PF01478"/>
    </source>
</evidence>
<feature type="transmembrane region" description="Helical" evidence="3">
    <location>
        <begin position="103"/>
        <end position="120"/>
    </location>
</feature>
<reference evidence="5 6" key="2">
    <citation type="submission" date="2020-06" db="EMBL/GenBank/DDBJ databases">
        <title>Polyphasic characterization of a Rahnella strain isolated from tree sap.</title>
        <authorList>
            <person name="Kim I.S."/>
        </authorList>
    </citation>
    <scope>NUCLEOTIDE SEQUENCE [LARGE SCALE GENOMIC DNA]</scope>
    <source>
        <strain evidence="5 6">SAP-1</strain>
    </source>
</reference>
<dbReference type="Gene3D" id="1.20.120.1220">
    <property type="match status" value="1"/>
</dbReference>
<evidence type="ECO:0000256" key="2">
    <source>
        <dbReference type="RuleBase" id="RU003793"/>
    </source>
</evidence>
<dbReference type="RefSeq" id="WP_211186895.1">
    <property type="nucleotide sequence ID" value="NZ_JAADJU010000018.1"/>
</dbReference>
<proteinExistence type="inferred from homology"/>
<keyword evidence="3" id="KW-0472">Membrane</keyword>
<dbReference type="GO" id="GO:0005886">
    <property type="term" value="C:plasma membrane"/>
    <property type="evidence" value="ECO:0007669"/>
    <property type="project" value="TreeGrafter"/>
</dbReference>
<feature type="transmembrane region" description="Helical" evidence="3">
    <location>
        <begin position="176"/>
        <end position="194"/>
    </location>
</feature>
<feature type="transmembrane region" description="Helical" evidence="3">
    <location>
        <begin position="126"/>
        <end position="144"/>
    </location>
</feature>
<dbReference type="InterPro" id="IPR014032">
    <property type="entry name" value="Peptidase_A24A_bac"/>
</dbReference>
<feature type="transmembrane region" description="Helical" evidence="3">
    <location>
        <begin position="20"/>
        <end position="41"/>
    </location>
</feature>
<dbReference type="Pfam" id="PF01478">
    <property type="entry name" value="Peptidase_A24"/>
    <property type="match status" value="1"/>
</dbReference>
<keyword evidence="3" id="KW-1133">Transmembrane helix</keyword>
<dbReference type="EMBL" id="JAADJU010000018">
    <property type="protein sequence ID" value="NMP29820.1"/>
    <property type="molecule type" value="Genomic_DNA"/>
</dbReference>
<evidence type="ECO:0000256" key="3">
    <source>
        <dbReference type="SAM" id="Phobius"/>
    </source>
</evidence>
<comment type="caution">
    <text evidence="5">The sequence shown here is derived from an EMBL/GenBank/DDBJ whole genome shotgun (WGS) entry which is preliminary data.</text>
</comment>
<accession>A0A848MS99</accession>
<evidence type="ECO:0000313" key="6">
    <source>
        <dbReference type="Proteomes" id="UP000585363"/>
    </source>
</evidence>
<sequence>MLPELCLQTPLRGNPAFHFMLWTAGLFYGPVIWSVVCHLCTARHDGVSRRTRLLLALPGASLFLLLSFLSAPLCILIATLLLLSFLLVLSLIDLHCYLLPDSLTLPLLWLGLLSHALLLPNQLADAVYGAAAGYGCCWIIYWLCKAITAKEGLGYGDFKLMAALGAWVGWQQLPQVAIIASFTGGVVYCLRLGFYKKRGELPFGPCLATGGALVYISQHFTLPG</sequence>
<organism evidence="5 6">
    <name type="scientific">Rouxiella aceris</name>
    <dbReference type="NCBI Taxonomy" id="2703884"/>
    <lineage>
        <taxon>Bacteria</taxon>
        <taxon>Pseudomonadati</taxon>
        <taxon>Pseudomonadota</taxon>
        <taxon>Gammaproteobacteria</taxon>
        <taxon>Enterobacterales</taxon>
        <taxon>Yersiniaceae</taxon>
        <taxon>Rouxiella</taxon>
    </lineage>
</organism>
<name>A0A848MS99_9GAMM</name>
<evidence type="ECO:0000256" key="1">
    <source>
        <dbReference type="ARBA" id="ARBA00005801"/>
    </source>
</evidence>
<reference evidence="5 6" key="1">
    <citation type="submission" date="2020-01" db="EMBL/GenBank/DDBJ databases">
        <authorList>
            <person name="Lee S.D."/>
        </authorList>
    </citation>
    <scope>NUCLEOTIDE SEQUENCE [LARGE SCALE GENOMIC DNA]</scope>
    <source>
        <strain evidence="5 6">SAP-1</strain>
    </source>
</reference>
<evidence type="ECO:0000313" key="5">
    <source>
        <dbReference type="EMBL" id="NMP29820.1"/>
    </source>
</evidence>
<comment type="similarity">
    <text evidence="1 2">Belongs to the peptidase A24 family.</text>
</comment>
<protein>
    <submittedName>
        <fullName evidence="5">Prepilin peptidase</fullName>
    </submittedName>
</protein>
<dbReference type="PANTHER" id="PTHR30487:SF0">
    <property type="entry name" value="PREPILIN LEADER PEPTIDASE_N-METHYLTRANSFERASE-RELATED"/>
    <property type="match status" value="1"/>
</dbReference>
<dbReference type="GO" id="GO:0006465">
    <property type="term" value="P:signal peptide processing"/>
    <property type="evidence" value="ECO:0007669"/>
    <property type="project" value="TreeGrafter"/>
</dbReference>
<dbReference type="PRINTS" id="PR00864">
    <property type="entry name" value="PREPILNPTASE"/>
</dbReference>
<gene>
    <name evidence="5" type="ORF">GW590_23520</name>
</gene>
<dbReference type="AlphaFoldDB" id="A0A848MS99"/>
<keyword evidence="3" id="KW-0812">Transmembrane</keyword>
<dbReference type="GO" id="GO:0004190">
    <property type="term" value="F:aspartic-type endopeptidase activity"/>
    <property type="evidence" value="ECO:0007669"/>
    <property type="project" value="InterPro"/>
</dbReference>
<feature type="domain" description="Prepilin type IV endopeptidase peptidase" evidence="4">
    <location>
        <begin position="80"/>
        <end position="187"/>
    </location>
</feature>
<dbReference type="Proteomes" id="UP000585363">
    <property type="component" value="Unassembled WGS sequence"/>
</dbReference>
<dbReference type="InterPro" id="IPR050882">
    <property type="entry name" value="Prepilin_peptidase/N-MTase"/>
</dbReference>
<keyword evidence="6" id="KW-1185">Reference proteome</keyword>